<evidence type="ECO:0000256" key="1">
    <source>
        <dbReference type="SAM" id="Phobius"/>
    </source>
</evidence>
<keyword evidence="1" id="KW-0472">Membrane</keyword>
<comment type="caution">
    <text evidence="2">The sequence shown here is derived from an EMBL/GenBank/DDBJ whole genome shotgun (WGS) entry which is preliminary data.</text>
</comment>
<protein>
    <submittedName>
        <fullName evidence="2">Uncharacterized protein</fullName>
    </submittedName>
</protein>
<gene>
    <name evidence="2" type="ORF">AWB80_07403</name>
</gene>
<dbReference type="STRING" id="1777141.AWB80_07403"/>
<dbReference type="AlphaFoldDB" id="A0A158DSU5"/>
<name>A0A158DSU5_9BURK</name>
<keyword evidence="3" id="KW-1185">Reference proteome</keyword>
<dbReference type="EMBL" id="FCOE02000047">
    <property type="protein sequence ID" value="SAK97729.1"/>
    <property type="molecule type" value="Genomic_DNA"/>
</dbReference>
<feature type="transmembrane region" description="Helical" evidence="1">
    <location>
        <begin position="30"/>
        <end position="49"/>
    </location>
</feature>
<sequence>MTIRALFTTSFVSIAVIVTAARPPYLVLSAQCVAGAWFAVAIITVLVMTSRKPAQPFQMLRQELQRDMDAIKDGRAMKHADAQGAMLAPMTESRAELIGAHLADEPLA</sequence>
<accession>A0A158DSU5</accession>
<proteinExistence type="predicted"/>
<dbReference type="Proteomes" id="UP000054911">
    <property type="component" value="Unassembled WGS sequence"/>
</dbReference>
<keyword evidence="1" id="KW-0812">Transmembrane</keyword>
<reference evidence="2" key="1">
    <citation type="submission" date="2016-01" db="EMBL/GenBank/DDBJ databases">
        <authorList>
            <person name="Peeters C."/>
        </authorList>
    </citation>
    <scope>NUCLEOTIDE SEQUENCE [LARGE SCALE GENOMIC DNA]</scope>
    <source>
        <strain evidence="2">LMG 29323</strain>
    </source>
</reference>
<evidence type="ECO:0000313" key="2">
    <source>
        <dbReference type="EMBL" id="SAK97729.1"/>
    </source>
</evidence>
<evidence type="ECO:0000313" key="3">
    <source>
        <dbReference type="Proteomes" id="UP000054911"/>
    </source>
</evidence>
<keyword evidence="1" id="KW-1133">Transmembrane helix</keyword>
<organism evidence="2 3">
    <name type="scientific">Caballeronia pedi</name>
    <dbReference type="NCBI Taxonomy" id="1777141"/>
    <lineage>
        <taxon>Bacteria</taxon>
        <taxon>Pseudomonadati</taxon>
        <taxon>Pseudomonadota</taxon>
        <taxon>Betaproteobacteria</taxon>
        <taxon>Burkholderiales</taxon>
        <taxon>Burkholderiaceae</taxon>
        <taxon>Caballeronia</taxon>
    </lineage>
</organism>